<sequence length="369" mass="43530">MEEKLTMGKADFIEDKLYNLCKNAVELINYSRSVVLKEVNLIQLMTYFTLGKWIVEVQQDGESRAQYGKKVLVTLSETLNKEFGKGFSVATLTNMRKFYLTYQNRISEPAVRKFAIEKSQPLVTKLEKEPPFHLSWSHYLILMRIENKEERNFYERQALKEGWGKRELQRQYGSSLYERLLIGKDKDKILASSQKGQIIEKPGDIVKDPYVLEFLGLDEKADFSESELESRLIDHLQEFLLELGTGFTFVARQKRFTFEEDHFRVDLVFYNRLLQCFVLFDLKTDKLKHQDLGQMQMYVNYYDRYEKQDFENPTIGVLMCPDKNDAMVELTLPENSNIYASKYQLYLPDKKLLQDKLKEWMQEETGGEC</sequence>
<dbReference type="Gene3D" id="3.40.1350.10">
    <property type="match status" value="1"/>
</dbReference>
<gene>
    <name evidence="3" type="ORF">ERS852481_00224</name>
</gene>
<evidence type="ECO:0000313" key="3">
    <source>
        <dbReference type="EMBL" id="CUN46343.1"/>
    </source>
</evidence>
<dbReference type="InterPro" id="IPR011856">
    <property type="entry name" value="tRNA_endonuc-like_dom_sf"/>
</dbReference>
<feature type="domain" description="YhcG N-terminal" evidence="2">
    <location>
        <begin position="25"/>
        <end position="179"/>
    </location>
</feature>
<dbReference type="AlphaFoldDB" id="A0A173X3T2"/>
<organism evidence="3 4">
    <name type="scientific">Coprococcus comes</name>
    <dbReference type="NCBI Taxonomy" id="410072"/>
    <lineage>
        <taxon>Bacteria</taxon>
        <taxon>Bacillati</taxon>
        <taxon>Bacillota</taxon>
        <taxon>Clostridia</taxon>
        <taxon>Lachnospirales</taxon>
        <taxon>Lachnospiraceae</taxon>
        <taxon>Coprococcus</taxon>
    </lineage>
</organism>
<name>A0A173X3T2_9FIRM</name>
<accession>A0A173X3T2</accession>
<dbReference type="GO" id="GO:0003676">
    <property type="term" value="F:nucleic acid binding"/>
    <property type="evidence" value="ECO:0007669"/>
    <property type="project" value="InterPro"/>
</dbReference>
<dbReference type="InterPro" id="IPR009362">
    <property type="entry name" value="YhcG_C"/>
</dbReference>
<dbReference type="Pfam" id="PF17761">
    <property type="entry name" value="DUF1016_N"/>
    <property type="match status" value="1"/>
</dbReference>
<evidence type="ECO:0000313" key="4">
    <source>
        <dbReference type="Proteomes" id="UP000095362"/>
    </source>
</evidence>
<reference evidence="3 4" key="1">
    <citation type="submission" date="2015-09" db="EMBL/GenBank/DDBJ databases">
        <authorList>
            <consortium name="Pathogen Informatics"/>
        </authorList>
    </citation>
    <scope>NUCLEOTIDE SEQUENCE [LARGE SCALE GENOMIC DNA]</scope>
    <source>
        <strain evidence="3 4">2789STDY5834866</strain>
    </source>
</reference>
<dbReference type="InterPro" id="IPR053148">
    <property type="entry name" value="PD-DEXK-like_domain"/>
</dbReference>
<dbReference type="EMBL" id="CYZK01000001">
    <property type="protein sequence ID" value="CUN46343.1"/>
    <property type="molecule type" value="Genomic_DNA"/>
</dbReference>
<dbReference type="PANTHER" id="PTHR30547:SF5">
    <property type="entry name" value="NUCLEASE YHCG-RELATED"/>
    <property type="match status" value="1"/>
</dbReference>
<proteinExistence type="predicted"/>
<dbReference type="PANTHER" id="PTHR30547">
    <property type="entry name" value="UNCHARACTERIZED PROTEIN YHCG-RELATED"/>
    <property type="match status" value="1"/>
</dbReference>
<dbReference type="Proteomes" id="UP000095362">
    <property type="component" value="Unassembled WGS sequence"/>
</dbReference>
<evidence type="ECO:0000259" key="1">
    <source>
        <dbReference type="Pfam" id="PF06250"/>
    </source>
</evidence>
<protein>
    <submittedName>
        <fullName evidence="3">Uncharacterized conserved protein</fullName>
    </submittedName>
</protein>
<dbReference type="Pfam" id="PF06250">
    <property type="entry name" value="YhcG_C"/>
    <property type="match status" value="1"/>
</dbReference>
<feature type="domain" description="YhcG PDDEXK nuclease" evidence="1">
    <location>
        <begin position="204"/>
        <end position="357"/>
    </location>
</feature>
<evidence type="ECO:0000259" key="2">
    <source>
        <dbReference type="Pfam" id="PF17761"/>
    </source>
</evidence>
<dbReference type="RefSeq" id="WP_156339393.1">
    <property type="nucleotide sequence ID" value="NZ_CYZK01000001.1"/>
</dbReference>
<dbReference type="InterPro" id="IPR041527">
    <property type="entry name" value="YhcG_N"/>
</dbReference>